<name>A0A1I5ASQ4_9FLAO</name>
<reference evidence="3" key="1">
    <citation type="submission" date="2016-10" db="EMBL/GenBank/DDBJ databases">
        <authorList>
            <person name="Varghese N."/>
            <person name="Submissions S."/>
        </authorList>
    </citation>
    <scope>NUCLEOTIDE SEQUENCE [LARGE SCALE GENOMIC DNA]</scope>
    <source>
        <strain evidence="3">XJ109</strain>
    </source>
</reference>
<keyword evidence="3" id="KW-1185">Reference proteome</keyword>
<keyword evidence="1" id="KW-0732">Signal</keyword>
<dbReference type="RefSeq" id="WP_092910211.1">
    <property type="nucleotide sequence ID" value="NZ_FOUZ01000018.1"/>
</dbReference>
<organism evidence="2 3">
    <name type="scientific">Algoriella xinjiangensis</name>
    <dbReference type="NCBI Taxonomy" id="684065"/>
    <lineage>
        <taxon>Bacteria</taxon>
        <taxon>Pseudomonadati</taxon>
        <taxon>Bacteroidota</taxon>
        <taxon>Flavobacteriia</taxon>
        <taxon>Flavobacteriales</taxon>
        <taxon>Weeksellaceae</taxon>
        <taxon>Algoriella</taxon>
    </lineage>
</organism>
<evidence type="ECO:0000313" key="2">
    <source>
        <dbReference type="EMBL" id="SFN65209.1"/>
    </source>
</evidence>
<proteinExistence type="predicted"/>
<evidence type="ECO:0008006" key="4">
    <source>
        <dbReference type="Google" id="ProtNLM"/>
    </source>
</evidence>
<dbReference type="Pfam" id="PF00756">
    <property type="entry name" value="Esterase"/>
    <property type="match status" value="1"/>
</dbReference>
<dbReference type="Proteomes" id="UP000199149">
    <property type="component" value="Unassembled WGS sequence"/>
</dbReference>
<accession>A0A1I5ASQ4</accession>
<dbReference type="InterPro" id="IPR029058">
    <property type="entry name" value="AB_hydrolase_fold"/>
</dbReference>
<feature type="chain" id="PRO_5011790937" description="Esterase" evidence="1">
    <location>
        <begin position="22"/>
        <end position="273"/>
    </location>
</feature>
<dbReference type="InterPro" id="IPR050583">
    <property type="entry name" value="Mycobacterial_A85_antigen"/>
</dbReference>
<protein>
    <recommendedName>
        <fullName evidence="4">Esterase</fullName>
    </recommendedName>
</protein>
<dbReference type="InterPro" id="IPR000801">
    <property type="entry name" value="Esterase-like"/>
</dbReference>
<dbReference type="AlphaFoldDB" id="A0A1I5ASQ4"/>
<evidence type="ECO:0000256" key="1">
    <source>
        <dbReference type="SAM" id="SignalP"/>
    </source>
</evidence>
<dbReference type="SUPFAM" id="SSF53474">
    <property type="entry name" value="alpha/beta-Hydrolases"/>
    <property type="match status" value="1"/>
</dbReference>
<dbReference type="OrthoDB" id="9784036at2"/>
<dbReference type="PANTHER" id="PTHR48098">
    <property type="entry name" value="ENTEROCHELIN ESTERASE-RELATED"/>
    <property type="match status" value="1"/>
</dbReference>
<sequence>MKSIYKLLLIFGLFTCIVSCKNNLPTYNDPIPKHDTFTINSKNVNETRTINVWVPDNYSTSTDSLMVMYMPDGGTKEDFPHIANTLAELIQSNKITPVILVGIENTQRRRDLTGKTEVEEDKKIAPIVGGSTEFRAFLKDELFPEINKRYRTTNKKGIIGESLAGLFVIETFLEHTDMFDVYIAMDPSLWWNNKYLIRTAKDDLAKFPSTPKKIWFAGSQATDISASTNQLAEILKTTHLPNLEWTYSDEPKEDHSTIYRATKEKALIWALKK</sequence>
<dbReference type="PANTHER" id="PTHR48098:SF6">
    <property type="entry name" value="FERRI-BACILLIBACTIN ESTERASE BESA"/>
    <property type="match status" value="1"/>
</dbReference>
<gene>
    <name evidence="2" type="ORF">SAMN05421738_11836</name>
</gene>
<evidence type="ECO:0000313" key="3">
    <source>
        <dbReference type="Proteomes" id="UP000199149"/>
    </source>
</evidence>
<dbReference type="STRING" id="684065.SAMN05421738_11836"/>
<dbReference type="EMBL" id="FOUZ01000018">
    <property type="protein sequence ID" value="SFN65209.1"/>
    <property type="molecule type" value="Genomic_DNA"/>
</dbReference>
<dbReference type="Gene3D" id="3.40.50.1820">
    <property type="entry name" value="alpha/beta hydrolase"/>
    <property type="match status" value="1"/>
</dbReference>
<feature type="signal peptide" evidence="1">
    <location>
        <begin position="1"/>
        <end position="21"/>
    </location>
</feature>